<evidence type="ECO:0000259" key="3">
    <source>
        <dbReference type="PROSITE" id="PS50930"/>
    </source>
</evidence>
<evidence type="ECO:0000259" key="2">
    <source>
        <dbReference type="PROSITE" id="PS50110"/>
    </source>
</evidence>
<feature type="domain" description="HTH LytTR-type" evidence="3">
    <location>
        <begin position="145"/>
        <end position="251"/>
    </location>
</feature>
<dbReference type="InterPro" id="IPR001789">
    <property type="entry name" value="Sig_transdc_resp-reg_receiver"/>
</dbReference>
<gene>
    <name evidence="4" type="ORF">QNI16_23870</name>
</gene>
<dbReference type="RefSeq" id="WP_313983576.1">
    <property type="nucleotide sequence ID" value="NZ_JASJOS010000011.1"/>
</dbReference>
<dbReference type="SMART" id="SM00448">
    <property type="entry name" value="REC"/>
    <property type="match status" value="1"/>
</dbReference>
<dbReference type="PROSITE" id="PS50110">
    <property type="entry name" value="RESPONSE_REGULATORY"/>
    <property type="match status" value="1"/>
</dbReference>
<dbReference type="EMBL" id="JASJOS010000011">
    <property type="protein sequence ID" value="MDJ1483557.1"/>
    <property type="molecule type" value="Genomic_DNA"/>
</dbReference>
<evidence type="ECO:0000256" key="1">
    <source>
        <dbReference type="PROSITE-ProRule" id="PRU00169"/>
    </source>
</evidence>
<dbReference type="PROSITE" id="PS50930">
    <property type="entry name" value="HTH_LYTTR"/>
    <property type="match status" value="1"/>
</dbReference>
<feature type="domain" description="Response regulatory" evidence="2">
    <location>
        <begin position="4"/>
        <end position="116"/>
    </location>
</feature>
<dbReference type="InterPro" id="IPR011006">
    <property type="entry name" value="CheY-like_superfamily"/>
</dbReference>
<organism evidence="4 5">
    <name type="scientific">Xanthocytophaga flava</name>
    <dbReference type="NCBI Taxonomy" id="3048013"/>
    <lineage>
        <taxon>Bacteria</taxon>
        <taxon>Pseudomonadati</taxon>
        <taxon>Bacteroidota</taxon>
        <taxon>Cytophagia</taxon>
        <taxon>Cytophagales</taxon>
        <taxon>Rhodocytophagaceae</taxon>
        <taxon>Xanthocytophaga</taxon>
    </lineage>
</organism>
<sequence length="252" mass="29498">MIYRTILVDDEPLAIQRLRGLLQKYDTFFQVVGEASSGNAALQLIEQYKPDIVFLDIEMPEMNGFELLQKLTHIPMVVFATAYDAYAIKAFEENSVDYLLKPIEEERLAKTVEKIKNLKSTPQYSISQLNQLLTQFIPKKEIFSLTVKCGDRFMVIPLEDVSYFQADDRYVFLYTLSSQHYITDLTISMLEEKLPEYFIRISRSVIVNYKQVREIQRYFAGKLVVLMRDKTESRLQTGSHYLNNLKKRMETI</sequence>
<dbReference type="PANTHER" id="PTHR37299:SF1">
    <property type="entry name" value="STAGE 0 SPORULATION PROTEIN A HOMOLOG"/>
    <property type="match status" value="1"/>
</dbReference>
<name>A0AAE3U9D1_9BACT</name>
<reference evidence="4" key="1">
    <citation type="submission" date="2023-05" db="EMBL/GenBank/DDBJ databases">
        <authorList>
            <person name="Zhang X."/>
        </authorList>
    </citation>
    <scope>NUCLEOTIDE SEQUENCE</scope>
    <source>
        <strain evidence="4">YF14B1</strain>
    </source>
</reference>
<feature type="modified residue" description="4-aspartylphosphate" evidence="1">
    <location>
        <position position="56"/>
    </location>
</feature>
<protein>
    <submittedName>
        <fullName evidence="4">Response regulator</fullName>
    </submittedName>
</protein>
<dbReference type="InterPro" id="IPR007492">
    <property type="entry name" value="LytTR_DNA-bd_dom"/>
</dbReference>
<dbReference type="FunFam" id="3.40.50.2300:FF:000051">
    <property type="entry name" value="Two-component response regulator yehT"/>
    <property type="match status" value="1"/>
</dbReference>
<accession>A0AAE3U9D1</accession>
<dbReference type="GO" id="GO:0003677">
    <property type="term" value="F:DNA binding"/>
    <property type="evidence" value="ECO:0007669"/>
    <property type="project" value="InterPro"/>
</dbReference>
<dbReference type="InterPro" id="IPR046947">
    <property type="entry name" value="LytR-like"/>
</dbReference>
<evidence type="ECO:0000313" key="5">
    <source>
        <dbReference type="Proteomes" id="UP001241110"/>
    </source>
</evidence>
<dbReference type="SMART" id="SM00850">
    <property type="entry name" value="LytTR"/>
    <property type="match status" value="1"/>
</dbReference>
<dbReference type="Pfam" id="PF04397">
    <property type="entry name" value="LytTR"/>
    <property type="match status" value="1"/>
</dbReference>
<dbReference type="Pfam" id="PF00072">
    <property type="entry name" value="Response_reg"/>
    <property type="match status" value="1"/>
</dbReference>
<dbReference type="Proteomes" id="UP001241110">
    <property type="component" value="Unassembled WGS sequence"/>
</dbReference>
<comment type="caution">
    <text evidence="4">The sequence shown here is derived from an EMBL/GenBank/DDBJ whole genome shotgun (WGS) entry which is preliminary data.</text>
</comment>
<dbReference type="SUPFAM" id="SSF52172">
    <property type="entry name" value="CheY-like"/>
    <property type="match status" value="1"/>
</dbReference>
<dbReference type="PANTHER" id="PTHR37299">
    <property type="entry name" value="TRANSCRIPTIONAL REGULATOR-RELATED"/>
    <property type="match status" value="1"/>
</dbReference>
<dbReference type="Gene3D" id="3.40.50.2300">
    <property type="match status" value="1"/>
</dbReference>
<dbReference type="AlphaFoldDB" id="A0AAE3U9D1"/>
<dbReference type="Gene3D" id="2.40.50.1020">
    <property type="entry name" value="LytTr DNA-binding domain"/>
    <property type="match status" value="1"/>
</dbReference>
<keyword evidence="1" id="KW-0597">Phosphoprotein</keyword>
<proteinExistence type="predicted"/>
<dbReference type="GO" id="GO:0000156">
    <property type="term" value="F:phosphorelay response regulator activity"/>
    <property type="evidence" value="ECO:0007669"/>
    <property type="project" value="InterPro"/>
</dbReference>
<evidence type="ECO:0000313" key="4">
    <source>
        <dbReference type="EMBL" id="MDJ1483557.1"/>
    </source>
</evidence>